<dbReference type="InterPro" id="IPR027450">
    <property type="entry name" value="AlkB-like"/>
</dbReference>
<dbReference type="AlphaFoldDB" id="A0A8E2F1E6"/>
<dbReference type="InterPro" id="IPR005123">
    <property type="entry name" value="Oxoglu/Fe-dep_dioxygenase_dom"/>
</dbReference>
<dbReference type="PANTHER" id="PTHR31573">
    <property type="entry name" value="ALPHA-KETOGLUTARATE-DEPENDENT DIOXYGENASE ALKB HOMOLOG 2"/>
    <property type="match status" value="1"/>
</dbReference>
<dbReference type="Gene3D" id="2.60.120.590">
    <property type="entry name" value="Alpha-ketoglutarate-dependent dioxygenase AlkB-like"/>
    <property type="match status" value="1"/>
</dbReference>
<evidence type="ECO:0000259" key="1">
    <source>
        <dbReference type="PROSITE" id="PS51471"/>
    </source>
</evidence>
<sequence>MSEEESRLTDLAEQLTAVATLLPKPAPSGQPSVWADGRQALCETVPYFRSYQGGGYCTGGFAHGFMFDKESHERDYMDANVVISRASGGLSKDKATGDMVMEKDQTEGSQVCSVRNSVFHYNPVVIIVGENNPRSPSLPPHPYCVLDWFKPTHVWFEKSQGKKIIRYRFEKLKPYNGCWWAPRQMYEPVGLGDLPPAVKKQCRACSKDSLQVYIQGWMCLQPECSLFWKLKNGLEPQEADLLYDPRFMKQHTSWPHSSEPYDLRPELMKVCSLPIIGQDVSYAAWKGFVCPECGRCNSRESWIGWECGNTNCRFKYSLTHTLIPPNVLHDPYYPLSSNYAFSRDKCLPLIKTKLDFAHNYRINYFEIPGIDGFVVHLIANKTVNEEVGGPDDMFVELQQTDIGLRRRPLQMAMVKGQMLTQHFLVNYGMPYKFIAATASRSFDGAVDAIKNTRSRLNWAARYIAKGEYREFNEVLALGYFEKQAIDYHDDGEFGLGPTIATLSLGAPGIMRLRLKAKHYHGISKNGNYTEAAPLPGSIKYDARKATHDNIQLLKTTDRDAYRRKIKDLPQQLGLVKKTGKAPDAITMTLGHGDIVIMHGAGIQEYYEHAVGPSGKLRFALTCRYIDPESLKPGERPVYTVKLDEGTYDGSSLPPAA</sequence>
<name>A0A8E2F1E6_9PEZI</name>
<gene>
    <name evidence="2" type="ORF">AOQ84DRAFT_340204</name>
</gene>
<dbReference type="GO" id="GO:0035516">
    <property type="term" value="F:broad specificity oxidative DNA demethylase activity"/>
    <property type="evidence" value="ECO:0007669"/>
    <property type="project" value="TreeGrafter"/>
</dbReference>
<dbReference type="SUPFAM" id="SSF51197">
    <property type="entry name" value="Clavaminate synthase-like"/>
    <property type="match status" value="1"/>
</dbReference>
<organism evidence="2 3">
    <name type="scientific">Glonium stellatum</name>
    <dbReference type="NCBI Taxonomy" id="574774"/>
    <lineage>
        <taxon>Eukaryota</taxon>
        <taxon>Fungi</taxon>
        <taxon>Dikarya</taxon>
        <taxon>Ascomycota</taxon>
        <taxon>Pezizomycotina</taxon>
        <taxon>Dothideomycetes</taxon>
        <taxon>Pleosporomycetidae</taxon>
        <taxon>Gloniales</taxon>
        <taxon>Gloniaceae</taxon>
        <taxon>Glonium</taxon>
    </lineage>
</organism>
<evidence type="ECO:0000313" key="3">
    <source>
        <dbReference type="Proteomes" id="UP000250140"/>
    </source>
</evidence>
<reference evidence="2 3" key="1">
    <citation type="journal article" date="2016" name="Nat. Commun.">
        <title>Ectomycorrhizal ecology is imprinted in the genome of the dominant symbiotic fungus Cenococcum geophilum.</title>
        <authorList>
            <consortium name="DOE Joint Genome Institute"/>
            <person name="Peter M."/>
            <person name="Kohler A."/>
            <person name="Ohm R.A."/>
            <person name="Kuo A."/>
            <person name="Krutzmann J."/>
            <person name="Morin E."/>
            <person name="Arend M."/>
            <person name="Barry K.W."/>
            <person name="Binder M."/>
            <person name="Choi C."/>
            <person name="Clum A."/>
            <person name="Copeland A."/>
            <person name="Grisel N."/>
            <person name="Haridas S."/>
            <person name="Kipfer T."/>
            <person name="LaButti K."/>
            <person name="Lindquist E."/>
            <person name="Lipzen A."/>
            <person name="Maire R."/>
            <person name="Meier B."/>
            <person name="Mihaltcheva S."/>
            <person name="Molinier V."/>
            <person name="Murat C."/>
            <person name="Poggeler S."/>
            <person name="Quandt C.A."/>
            <person name="Sperisen C."/>
            <person name="Tritt A."/>
            <person name="Tisserant E."/>
            <person name="Crous P.W."/>
            <person name="Henrissat B."/>
            <person name="Nehls U."/>
            <person name="Egli S."/>
            <person name="Spatafora J.W."/>
            <person name="Grigoriev I.V."/>
            <person name="Martin F.M."/>
        </authorList>
    </citation>
    <scope>NUCLEOTIDE SEQUENCE [LARGE SCALE GENOMIC DNA]</scope>
    <source>
        <strain evidence="2 3">CBS 207.34</strain>
    </source>
</reference>
<dbReference type="InterPro" id="IPR032852">
    <property type="entry name" value="ALKBH2"/>
</dbReference>
<dbReference type="PANTHER" id="PTHR31573:SF4">
    <property type="entry name" value="FE2OG DIOXYGENASE DOMAIN-CONTAINING PROTEIN"/>
    <property type="match status" value="1"/>
</dbReference>
<accession>A0A8E2F1E6</accession>
<proteinExistence type="predicted"/>
<dbReference type="InterPro" id="IPR037151">
    <property type="entry name" value="AlkB-like_sf"/>
</dbReference>
<dbReference type="EMBL" id="KV749639">
    <property type="protein sequence ID" value="OCL08535.1"/>
    <property type="molecule type" value="Genomic_DNA"/>
</dbReference>
<feature type="domain" description="Fe2OG dioxygenase" evidence="1">
    <location>
        <begin position="470"/>
        <end position="626"/>
    </location>
</feature>
<dbReference type="Pfam" id="PF13532">
    <property type="entry name" value="2OG-FeII_Oxy_2"/>
    <property type="match status" value="1"/>
</dbReference>
<dbReference type="PROSITE" id="PS51471">
    <property type="entry name" value="FE2OG_OXY"/>
    <property type="match status" value="1"/>
</dbReference>
<dbReference type="OrthoDB" id="2163491at2759"/>
<dbReference type="GO" id="GO:0006307">
    <property type="term" value="P:DNA alkylation repair"/>
    <property type="evidence" value="ECO:0007669"/>
    <property type="project" value="TreeGrafter"/>
</dbReference>
<evidence type="ECO:0000313" key="2">
    <source>
        <dbReference type="EMBL" id="OCL08535.1"/>
    </source>
</evidence>
<dbReference type="GO" id="GO:0008198">
    <property type="term" value="F:ferrous iron binding"/>
    <property type="evidence" value="ECO:0007669"/>
    <property type="project" value="TreeGrafter"/>
</dbReference>
<keyword evidence="3" id="KW-1185">Reference proteome</keyword>
<protein>
    <recommendedName>
        <fullName evidence="1">Fe2OG dioxygenase domain-containing protein</fullName>
    </recommendedName>
</protein>
<dbReference type="Proteomes" id="UP000250140">
    <property type="component" value="Unassembled WGS sequence"/>
</dbReference>
<dbReference type="GO" id="GO:0051747">
    <property type="term" value="F:cytosine C-5 DNA demethylase activity"/>
    <property type="evidence" value="ECO:0007669"/>
    <property type="project" value="TreeGrafter"/>
</dbReference>